<keyword evidence="1" id="KW-1133">Transmembrane helix</keyword>
<protein>
    <submittedName>
        <fullName evidence="3">Uncharacterized protein LOC111122963</fullName>
    </submittedName>
</protein>
<dbReference type="RefSeq" id="XP_022320718.1">
    <property type="nucleotide sequence ID" value="XM_022465010.1"/>
</dbReference>
<dbReference type="InterPro" id="IPR032751">
    <property type="entry name" value="Fuseless"/>
</dbReference>
<name>A0A8B8CY32_CRAVI</name>
<gene>
    <name evidence="3" type="primary">LOC111122963</name>
</gene>
<dbReference type="Proteomes" id="UP000694844">
    <property type="component" value="Chromosome 3"/>
</dbReference>
<dbReference type="KEGG" id="cvn:111122963"/>
<feature type="transmembrane region" description="Helical" evidence="1">
    <location>
        <begin position="297"/>
        <end position="316"/>
    </location>
</feature>
<dbReference type="Pfam" id="PF15993">
    <property type="entry name" value="Fuseless"/>
    <property type="match status" value="1"/>
</dbReference>
<dbReference type="GeneID" id="111122963"/>
<dbReference type="OrthoDB" id="45313at2759"/>
<keyword evidence="2" id="KW-1185">Reference proteome</keyword>
<keyword evidence="1" id="KW-0472">Membrane</keyword>
<accession>A0A8B8CY32</accession>
<evidence type="ECO:0000313" key="3">
    <source>
        <dbReference type="RefSeq" id="XP_022320718.1"/>
    </source>
</evidence>
<feature type="transmembrane region" description="Helical" evidence="1">
    <location>
        <begin position="118"/>
        <end position="144"/>
    </location>
</feature>
<feature type="transmembrane region" description="Helical" evidence="1">
    <location>
        <begin position="53"/>
        <end position="73"/>
    </location>
</feature>
<keyword evidence="1" id="KW-0812">Transmembrane</keyword>
<feature type="transmembrane region" description="Helical" evidence="1">
    <location>
        <begin position="93"/>
        <end position="112"/>
    </location>
</feature>
<sequence>MWREISERRWWGLWPYLAVGDTLVGVVVLPNFVASYWMGTWLIFDFYLFPEDVRLSAWVCYAVGNVCVLFSILIQHKLRTWLLPGDGKRTWGFLIALHVYKYTMAMVGVMQWRGLAYIAMFYTGMSLASAVVGLVGATILLALLRNHIGILTPPLTMAIDPDVMDSFTIPTKFCCEPGLNWRFLLDTLFTVFVVITFAVFALKGYWVLLELGMPVDEGDPIDLMDKGLLCLLIFYGLVSIPIIAQYEVMKMNKKLEVKHPYLVAAIEEVFIAILGMLPMLFWRAVYLIHLSVVPPQYYKAYLWISHVVGFIGACVMRASTSMIPVGCVSDKEAFQNEFGIFDYRYSRIFLDKRRTIRQQEKEDKLDFSDLS</sequence>
<reference evidence="3" key="1">
    <citation type="submission" date="2025-08" db="UniProtKB">
        <authorList>
            <consortium name="RefSeq"/>
        </authorList>
    </citation>
    <scope>IDENTIFICATION</scope>
    <source>
        <tissue evidence="3">Whole sample</tissue>
    </source>
</reference>
<feature type="transmembrane region" description="Helical" evidence="1">
    <location>
        <begin position="188"/>
        <end position="208"/>
    </location>
</feature>
<feature type="transmembrane region" description="Helical" evidence="1">
    <location>
        <begin position="12"/>
        <end position="33"/>
    </location>
</feature>
<evidence type="ECO:0000313" key="2">
    <source>
        <dbReference type="Proteomes" id="UP000694844"/>
    </source>
</evidence>
<feature type="transmembrane region" description="Helical" evidence="1">
    <location>
        <begin position="261"/>
        <end position="285"/>
    </location>
</feature>
<dbReference type="PANTHER" id="PTHR35270">
    <property type="entry name" value="FUSELESS, ISOFORM A"/>
    <property type="match status" value="1"/>
</dbReference>
<organism evidence="2 3">
    <name type="scientific">Crassostrea virginica</name>
    <name type="common">Eastern oyster</name>
    <dbReference type="NCBI Taxonomy" id="6565"/>
    <lineage>
        <taxon>Eukaryota</taxon>
        <taxon>Metazoa</taxon>
        <taxon>Spiralia</taxon>
        <taxon>Lophotrochozoa</taxon>
        <taxon>Mollusca</taxon>
        <taxon>Bivalvia</taxon>
        <taxon>Autobranchia</taxon>
        <taxon>Pteriomorphia</taxon>
        <taxon>Ostreida</taxon>
        <taxon>Ostreoidea</taxon>
        <taxon>Ostreidae</taxon>
        <taxon>Crassostrea</taxon>
    </lineage>
</organism>
<dbReference type="AlphaFoldDB" id="A0A8B8CY32"/>
<evidence type="ECO:0000256" key="1">
    <source>
        <dbReference type="SAM" id="Phobius"/>
    </source>
</evidence>
<proteinExistence type="predicted"/>
<feature type="transmembrane region" description="Helical" evidence="1">
    <location>
        <begin position="228"/>
        <end position="249"/>
    </location>
</feature>
<dbReference type="PANTHER" id="PTHR35270:SF2">
    <property type="entry name" value="FUSELESS, ISOFORM A"/>
    <property type="match status" value="1"/>
</dbReference>